<keyword evidence="5" id="KW-1185">Reference proteome</keyword>
<evidence type="ECO:0000313" key="3">
    <source>
        <dbReference type="EMBL" id="WSA32859.1"/>
    </source>
</evidence>
<reference evidence="3 5" key="3">
    <citation type="submission" date="2022-10" db="EMBL/GenBank/DDBJ databases">
        <title>The complete genomes of actinobacterial strains from the NBC collection.</title>
        <authorList>
            <person name="Joergensen T.S."/>
            <person name="Alvarez Arevalo M."/>
            <person name="Sterndorff E.B."/>
            <person name="Faurdal D."/>
            <person name="Vuksanovic O."/>
            <person name="Mourched A.-S."/>
            <person name="Charusanti P."/>
            <person name="Shaw S."/>
            <person name="Blin K."/>
            <person name="Weber T."/>
        </authorList>
    </citation>
    <scope>NUCLEOTIDE SEQUENCE [LARGE SCALE GENOMIC DNA]</scope>
    <source>
        <strain evidence="3 5">NBC 01809</strain>
    </source>
</reference>
<dbReference type="OrthoDB" id="9768793at2"/>
<reference evidence="4" key="1">
    <citation type="submission" date="2016-06" db="EMBL/GenBank/DDBJ databases">
        <authorList>
            <person name="Varghese N."/>
            <person name="Submissions Spin"/>
        </authorList>
    </citation>
    <scope>NUCLEOTIDE SEQUENCE [LARGE SCALE GENOMIC DNA]</scope>
    <source>
        <strain evidence="4">DSM 43363</strain>
    </source>
</reference>
<dbReference type="Pfam" id="PF00248">
    <property type="entry name" value="Aldo_ket_red"/>
    <property type="match status" value="1"/>
</dbReference>
<evidence type="ECO:0000313" key="5">
    <source>
        <dbReference type="Proteomes" id="UP001334804"/>
    </source>
</evidence>
<dbReference type="PANTHER" id="PTHR43312">
    <property type="entry name" value="D-THREO-ALDOSE 1-DEHYDROGENASE"/>
    <property type="match status" value="1"/>
</dbReference>
<dbReference type="Gene3D" id="3.20.20.100">
    <property type="entry name" value="NADP-dependent oxidoreductase domain"/>
    <property type="match status" value="1"/>
</dbReference>
<protein>
    <submittedName>
        <fullName evidence="3">Aldo/keto reductase</fullName>
    </submittedName>
    <submittedName>
        <fullName evidence="2">Predicted oxidoreductase</fullName>
    </submittedName>
</protein>
<dbReference type="SUPFAM" id="SSF51430">
    <property type="entry name" value="NAD(P)-linked oxidoreductase"/>
    <property type="match status" value="1"/>
</dbReference>
<name>A0A1C6W5P7_9ACTN</name>
<proteinExistence type="predicted"/>
<evidence type="ECO:0000313" key="2">
    <source>
        <dbReference type="EMBL" id="SCL73862.1"/>
    </source>
</evidence>
<reference evidence="2" key="2">
    <citation type="submission" date="2016-06" db="EMBL/GenBank/DDBJ databases">
        <authorList>
            <person name="Kjaerup R.B."/>
            <person name="Dalgaard T.S."/>
            <person name="Juul-Madsen H.R."/>
        </authorList>
    </citation>
    <scope>NUCLEOTIDE SEQUENCE [LARGE SCALE GENOMIC DNA]</scope>
    <source>
        <strain evidence="2">DSM 43363</strain>
    </source>
</reference>
<evidence type="ECO:0000313" key="4">
    <source>
        <dbReference type="Proteomes" id="UP000199343"/>
    </source>
</evidence>
<dbReference type="RefSeq" id="WP_091633236.1">
    <property type="nucleotide sequence ID" value="NZ_CP109071.1"/>
</dbReference>
<dbReference type="AlphaFoldDB" id="A0A1C6W5P7"/>
<dbReference type="Proteomes" id="UP001334804">
    <property type="component" value="Chromosome"/>
</dbReference>
<dbReference type="PANTHER" id="PTHR43312:SF1">
    <property type="entry name" value="NADP-DEPENDENT OXIDOREDUCTASE DOMAIN-CONTAINING PROTEIN"/>
    <property type="match status" value="1"/>
</dbReference>
<gene>
    <name evidence="2" type="ORF">GA0070608_6180</name>
    <name evidence="3" type="ORF">OIE14_01915</name>
</gene>
<feature type="domain" description="NADP-dependent oxidoreductase" evidence="1">
    <location>
        <begin position="18"/>
        <end position="324"/>
    </location>
</feature>
<dbReference type="STRING" id="47871.GA0070608_6180"/>
<sequence>MAVTTRTLGRSGIEVSALGMGCWAIGGPWAQGVQPLGWGAVDDDESIRAIRHALDLGVTLFDTADTYGAGHGERVLGRALAGRRDEAVIATKWGCTFDEATRQATGEDASPAYLRQAVAHSLRRLGTDRIDLYQLHLADLPVPRAEALVGTLEDLVAEGLIRAYGWSTDRPDRAAAFGLGARHATAVQHALSVLRDAPELLAVCDKYDLASVNRGPLGMGLLSGKYTAGSTLPRDDVRGVAPGWLEWFRGGRPAPEWLRRVAAVRAALTADGRTLAQGALGWLWARSDRTVPIPGCRTVAQVQENAGALHRGPLPADQFAEVERQLAALRSAALRDADRPYRPNPMLPTTRP</sequence>
<dbReference type="Proteomes" id="UP000199343">
    <property type="component" value="Unassembled WGS sequence"/>
</dbReference>
<dbReference type="EMBL" id="FMIC01000002">
    <property type="protein sequence ID" value="SCL73862.1"/>
    <property type="molecule type" value="Genomic_DNA"/>
</dbReference>
<accession>A0A1C6W5P7</accession>
<dbReference type="InterPro" id="IPR053135">
    <property type="entry name" value="AKR2_Oxidoreductase"/>
</dbReference>
<dbReference type="EMBL" id="CP109071">
    <property type="protein sequence ID" value="WSA32859.1"/>
    <property type="molecule type" value="Genomic_DNA"/>
</dbReference>
<dbReference type="InterPro" id="IPR036812">
    <property type="entry name" value="NAD(P)_OxRdtase_dom_sf"/>
</dbReference>
<dbReference type="CDD" id="cd19086">
    <property type="entry name" value="AKR_AKR11C1"/>
    <property type="match status" value="1"/>
</dbReference>
<dbReference type="InterPro" id="IPR023210">
    <property type="entry name" value="NADP_OxRdtase_dom"/>
</dbReference>
<organism evidence="2 4">
    <name type="scientific">Micromonospora peucetia</name>
    <dbReference type="NCBI Taxonomy" id="47871"/>
    <lineage>
        <taxon>Bacteria</taxon>
        <taxon>Bacillati</taxon>
        <taxon>Actinomycetota</taxon>
        <taxon>Actinomycetes</taxon>
        <taxon>Micromonosporales</taxon>
        <taxon>Micromonosporaceae</taxon>
        <taxon>Micromonospora</taxon>
    </lineage>
</organism>
<evidence type="ECO:0000259" key="1">
    <source>
        <dbReference type="Pfam" id="PF00248"/>
    </source>
</evidence>